<evidence type="ECO:0000313" key="3">
    <source>
        <dbReference type="Proteomes" id="UP000095085"/>
    </source>
</evidence>
<dbReference type="PANTHER" id="PTHR13268:SF0">
    <property type="entry name" value="BCAS3 MICROTUBULE ASSOCIATED CELL MIGRATION FACTOR"/>
    <property type="match status" value="1"/>
</dbReference>
<accession>A0A1E4RNM9</accession>
<dbReference type="RefSeq" id="XP_020077868.1">
    <property type="nucleotide sequence ID" value="XM_020222499.1"/>
</dbReference>
<dbReference type="GO" id="GO:0006914">
    <property type="term" value="P:autophagy"/>
    <property type="evidence" value="ECO:0007669"/>
    <property type="project" value="InterPro"/>
</dbReference>
<dbReference type="SUPFAM" id="SSF82171">
    <property type="entry name" value="DPP6 N-terminal domain-like"/>
    <property type="match status" value="1"/>
</dbReference>
<dbReference type="GeneID" id="30997048"/>
<organism evidence="2 3">
    <name type="scientific">Hyphopichia burtonii NRRL Y-1933</name>
    <dbReference type="NCBI Taxonomy" id="984485"/>
    <lineage>
        <taxon>Eukaryota</taxon>
        <taxon>Fungi</taxon>
        <taxon>Dikarya</taxon>
        <taxon>Ascomycota</taxon>
        <taxon>Saccharomycotina</taxon>
        <taxon>Pichiomycetes</taxon>
        <taxon>Debaryomycetaceae</taxon>
        <taxon>Hyphopichia</taxon>
    </lineage>
</organism>
<evidence type="ECO:0000313" key="2">
    <source>
        <dbReference type="EMBL" id="ODV68801.1"/>
    </source>
</evidence>
<gene>
    <name evidence="2" type="ORF">HYPBUDRAFT_160641</name>
</gene>
<dbReference type="EMBL" id="KV454539">
    <property type="protein sequence ID" value="ODV68801.1"/>
    <property type="molecule type" value="Genomic_DNA"/>
</dbReference>
<dbReference type="PANTHER" id="PTHR13268">
    <property type="entry name" value="BREAST CARCINOMA AMPLIFIED SEQUENCE 3"/>
    <property type="match status" value="1"/>
</dbReference>
<feature type="region of interest" description="Disordered" evidence="1">
    <location>
        <begin position="43"/>
        <end position="77"/>
    </location>
</feature>
<dbReference type="OrthoDB" id="4089169at2759"/>
<dbReference type="GO" id="GO:0042594">
    <property type="term" value="P:response to starvation"/>
    <property type="evidence" value="ECO:0007669"/>
    <property type="project" value="TreeGrafter"/>
</dbReference>
<reference evidence="3" key="1">
    <citation type="submission" date="2016-05" db="EMBL/GenBank/DDBJ databases">
        <title>Comparative genomics of biotechnologically important yeasts.</title>
        <authorList>
            <consortium name="DOE Joint Genome Institute"/>
            <person name="Riley R."/>
            <person name="Haridas S."/>
            <person name="Wolfe K.H."/>
            <person name="Lopes M.R."/>
            <person name="Hittinger C.T."/>
            <person name="Goker M."/>
            <person name="Salamov A."/>
            <person name="Wisecaver J."/>
            <person name="Long T.M."/>
            <person name="Aerts A.L."/>
            <person name="Barry K."/>
            <person name="Choi C."/>
            <person name="Clum A."/>
            <person name="Coughlan A.Y."/>
            <person name="Deshpande S."/>
            <person name="Douglass A.P."/>
            <person name="Hanson S.J."/>
            <person name="Klenk H.-P."/>
            <person name="Labutti K."/>
            <person name="Lapidus A."/>
            <person name="Lindquist E."/>
            <person name="Lipzen A."/>
            <person name="Meier-Kolthoff J.P."/>
            <person name="Ohm R.A."/>
            <person name="Otillar R.P."/>
            <person name="Pangilinan J."/>
            <person name="Peng Y."/>
            <person name="Rokas A."/>
            <person name="Rosa C.A."/>
            <person name="Scheuner C."/>
            <person name="Sibirny A.A."/>
            <person name="Slot J.C."/>
            <person name="Stielow J.B."/>
            <person name="Sun H."/>
            <person name="Kurtzman C.P."/>
            <person name="Blackwell M."/>
            <person name="Grigoriev I.V."/>
            <person name="Jeffries T.W."/>
        </authorList>
    </citation>
    <scope>NUCLEOTIDE SEQUENCE [LARGE SCALE GENOMIC DNA]</scope>
    <source>
        <strain evidence="3">NRRL Y-1933</strain>
    </source>
</reference>
<dbReference type="STRING" id="984485.A0A1E4RNM9"/>
<dbReference type="GO" id="GO:0005737">
    <property type="term" value="C:cytoplasm"/>
    <property type="evidence" value="ECO:0007669"/>
    <property type="project" value="TreeGrafter"/>
</dbReference>
<dbReference type="AlphaFoldDB" id="A0A1E4RNM9"/>
<sequence>MTMPSPDYATTSDKTKISRILTTPKKGYKLGTTSATWNKLKSATAVTTTTKESNKSDDSDSDSNTHADPSAAIPPAEDVKRDNITMINPNGDLVIVYPYAFILEVWSWSQQNSCKSKLDDTLYLKFQHKLLEDDEFDEHLYIESILLVGSSLSSDGTYILVVKEGNNRKLYVEVIADEYFQLYIPDQMNGSQLTIKLSEQFFIVSNIQGYMMVYKFEITADGRFTSSRANSDFKLDHLKSVSTQPFLAEDPKLDIEDGMVLMKTSCFDNKPIFDLVGSWLVYSPTTTEYNHMNNLKKNHNESRMFTPVKLPPPGPLLNRVLLTLSNTALDGLFRLSEMGSNKFQNYMNKNRQNSKKTNKLSLDKDFVISMNSVGKAIGKILYSTASNLNKKSTKNNELCKIVDLSNGNTICFFKPPGGISNLSLSPYDLQLVNSNLRGDNFYLWDLYKCPNQISLIGKFLRGKTSAIIKDIYWFINTTKNNLNGHMITSNNSGFGCITKKSGSIHWYNINYLSCGNLNNNLPNILGASSIDQSKLFNKSNFSDLWILSSFKSNKFITIPTLEEFKFNQLAVIDNKDQLRLISPLNGAYGYKFQLPKNPVNPIISKDFKFSCESPNTSQLENDKNNVIPLSQTEIETCAPYLNLINNPLIEFSTFDFKNDVIDFDNKQKSQMSDQETNDLLNQFSEGFDIEDDHTTLNDNDTKDKANDIMTE</sequence>
<name>A0A1E4RNM9_9ASCO</name>
<keyword evidence="3" id="KW-1185">Reference proteome</keyword>
<evidence type="ECO:0000256" key="1">
    <source>
        <dbReference type="SAM" id="MobiDB-lite"/>
    </source>
</evidence>
<feature type="region of interest" description="Disordered" evidence="1">
    <location>
        <begin position="690"/>
        <end position="711"/>
    </location>
</feature>
<dbReference type="Proteomes" id="UP000095085">
    <property type="component" value="Unassembled WGS sequence"/>
</dbReference>
<feature type="compositionally biased region" description="Basic and acidic residues" evidence="1">
    <location>
        <begin position="692"/>
        <end position="711"/>
    </location>
</feature>
<proteinExistence type="predicted"/>
<dbReference type="InterPro" id="IPR045142">
    <property type="entry name" value="BCAS3-like"/>
</dbReference>
<protein>
    <submittedName>
        <fullName evidence="2">Uncharacterized protein</fullName>
    </submittedName>
</protein>